<evidence type="ECO:0000256" key="4">
    <source>
        <dbReference type="ARBA" id="ARBA00022679"/>
    </source>
</evidence>
<comment type="pathway">
    <text evidence="1">Carbohydrate acid metabolism.</text>
</comment>
<gene>
    <name evidence="10" type="ORF">E4K62_15380</name>
</gene>
<reference evidence="10 11" key="1">
    <citation type="submission" date="2019-03" db="EMBL/GenBank/DDBJ databases">
        <authorList>
            <person name="Dong K."/>
        </authorList>
    </citation>
    <scope>NUCLEOTIDE SEQUENCE [LARGE SCALE GENOMIC DNA]</scope>
    <source>
        <strain evidence="11">dk512</strain>
    </source>
</reference>
<evidence type="ECO:0000256" key="6">
    <source>
        <dbReference type="ARBA" id="ARBA00022777"/>
    </source>
</evidence>
<name>A0ABX5SYM3_9MICO</name>
<sequence length="169" mass="17431">MTPPAAIVVMGVSAAGKSSVAAALAERLGVPWADADGLHSADNVAKMAAGQPLGDDDRWPWLDVVGQTLADGAASGGMIVACSALRRTYRDRIRRFAPDAVFVHLSAPEEVLAARAAARTGHFMPATLLASQLAILEPLGPDESGVVVDVTPPVADVAEQAVRALSERS</sequence>
<evidence type="ECO:0000256" key="5">
    <source>
        <dbReference type="ARBA" id="ARBA00022741"/>
    </source>
</evidence>
<dbReference type="SUPFAM" id="SSF52540">
    <property type="entry name" value="P-loop containing nucleoside triphosphate hydrolases"/>
    <property type="match status" value="1"/>
</dbReference>
<dbReference type="Gene3D" id="3.40.50.300">
    <property type="entry name" value="P-loop containing nucleotide triphosphate hydrolases"/>
    <property type="match status" value="1"/>
</dbReference>
<keyword evidence="7 9" id="KW-0067">ATP-binding</keyword>
<evidence type="ECO:0000256" key="8">
    <source>
        <dbReference type="ARBA" id="ARBA00048090"/>
    </source>
</evidence>
<keyword evidence="5 9" id="KW-0547">Nucleotide-binding</keyword>
<dbReference type="Pfam" id="PF13671">
    <property type="entry name" value="AAA_33"/>
    <property type="match status" value="1"/>
</dbReference>
<evidence type="ECO:0000313" key="10">
    <source>
        <dbReference type="EMBL" id="QBR89944.1"/>
    </source>
</evidence>
<dbReference type="NCBIfam" id="TIGR01313">
    <property type="entry name" value="therm_gnt_kin"/>
    <property type="match status" value="1"/>
</dbReference>
<dbReference type="InterPro" id="IPR027417">
    <property type="entry name" value="P-loop_NTPase"/>
</dbReference>
<evidence type="ECO:0000313" key="11">
    <source>
        <dbReference type="Proteomes" id="UP000295748"/>
    </source>
</evidence>
<evidence type="ECO:0000256" key="9">
    <source>
        <dbReference type="RuleBase" id="RU363066"/>
    </source>
</evidence>
<accession>A0ABX5SYM3</accession>
<dbReference type="Proteomes" id="UP000295748">
    <property type="component" value="Chromosome"/>
</dbReference>
<dbReference type="EMBL" id="CP038266">
    <property type="protein sequence ID" value="QBR89944.1"/>
    <property type="molecule type" value="Genomic_DNA"/>
</dbReference>
<evidence type="ECO:0000256" key="2">
    <source>
        <dbReference type="ARBA" id="ARBA00008420"/>
    </source>
</evidence>
<comment type="catalytic activity">
    <reaction evidence="8 9">
        <text>D-gluconate + ATP = 6-phospho-D-gluconate + ADP + H(+)</text>
        <dbReference type="Rhea" id="RHEA:19433"/>
        <dbReference type="ChEBI" id="CHEBI:15378"/>
        <dbReference type="ChEBI" id="CHEBI:18391"/>
        <dbReference type="ChEBI" id="CHEBI:30616"/>
        <dbReference type="ChEBI" id="CHEBI:58759"/>
        <dbReference type="ChEBI" id="CHEBI:456216"/>
        <dbReference type="EC" id="2.7.1.12"/>
    </reaction>
</comment>
<organism evidence="10 11">
    <name type="scientific">Microbacterium wangchenii</name>
    <dbReference type="NCBI Taxonomy" id="2541726"/>
    <lineage>
        <taxon>Bacteria</taxon>
        <taxon>Bacillati</taxon>
        <taxon>Actinomycetota</taxon>
        <taxon>Actinomycetes</taxon>
        <taxon>Micrococcales</taxon>
        <taxon>Microbacteriaceae</taxon>
        <taxon>Microbacterium</taxon>
    </lineage>
</organism>
<dbReference type="InterPro" id="IPR006001">
    <property type="entry name" value="Therm_gnt_kin"/>
</dbReference>
<evidence type="ECO:0000256" key="7">
    <source>
        <dbReference type="ARBA" id="ARBA00022840"/>
    </source>
</evidence>
<keyword evidence="11" id="KW-1185">Reference proteome</keyword>
<keyword evidence="6 9" id="KW-0418">Kinase</keyword>
<evidence type="ECO:0000256" key="1">
    <source>
        <dbReference type="ARBA" id="ARBA00004761"/>
    </source>
</evidence>
<keyword evidence="4 9" id="KW-0808">Transferase</keyword>
<protein>
    <recommendedName>
        <fullName evidence="3 9">Gluconokinase</fullName>
        <ecNumber evidence="3 9">2.7.1.12</ecNumber>
    </recommendedName>
</protein>
<dbReference type="PANTHER" id="PTHR43442">
    <property type="entry name" value="GLUCONOKINASE-RELATED"/>
    <property type="match status" value="1"/>
</dbReference>
<dbReference type="EC" id="2.7.1.12" evidence="3 9"/>
<dbReference type="CDD" id="cd02021">
    <property type="entry name" value="GntK"/>
    <property type="match status" value="1"/>
</dbReference>
<proteinExistence type="inferred from homology"/>
<evidence type="ECO:0000256" key="3">
    <source>
        <dbReference type="ARBA" id="ARBA00012054"/>
    </source>
</evidence>
<comment type="similarity">
    <text evidence="2 9">Belongs to the gluconokinase GntK/GntV family.</text>
</comment>
<dbReference type="PANTHER" id="PTHR43442:SF3">
    <property type="entry name" value="GLUCONOKINASE-RELATED"/>
    <property type="match status" value="1"/>
</dbReference>
<dbReference type="RefSeq" id="WP_135068948.1">
    <property type="nucleotide sequence ID" value="NZ_CP038266.1"/>
</dbReference>